<feature type="compositionally biased region" description="Basic and acidic residues" evidence="1">
    <location>
        <begin position="152"/>
        <end position="168"/>
    </location>
</feature>
<feature type="chain" id="PRO_5033022916" description="Transglycosylase SLT domain-containing protein" evidence="2">
    <location>
        <begin position="21"/>
        <end position="168"/>
    </location>
</feature>
<organism evidence="3">
    <name type="scientific">Eiseniibacteriota bacterium</name>
    <dbReference type="NCBI Taxonomy" id="2212470"/>
    <lineage>
        <taxon>Bacteria</taxon>
        <taxon>Candidatus Eiseniibacteriota</taxon>
    </lineage>
</organism>
<dbReference type="AlphaFoldDB" id="A0A832ML62"/>
<name>A0A832ML62_UNCEI</name>
<keyword evidence="2" id="KW-0732">Signal</keyword>
<evidence type="ECO:0000256" key="2">
    <source>
        <dbReference type="SAM" id="SignalP"/>
    </source>
</evidence>
<feature type="signal peptide" evidence="2">
    <location>
        <begin position="1"/>
        <end position="20"/>
    </location>
</feature>
<dbReference type="EMBL" id="DSQF01000029">
    <property type="protein sequence ID" value="HGZ44495.1"/>
    <property type="molecule type" value="Genomic_DNA"/>
</dbReference>
<comment type="caution">
    <text evidence="3">The sequence shown here is derived from an EMBL/GenBank/DDBJ whole genome shotgun (WGS) entry which is preliminary data.</text>
</comment>
<feature type="region of interest" description="Disordered" evidence="1">
    <location>
        <begin position="124"/>
        <end position="168"/>
    </location>
</feature>
<feature type="compositionally biased region" description="Basic and acidic residues" evidence="1">
    <location>
        <begin position="127"/>
        <end position="145"/>
    </location>
</feature>
<reference evidence="3" key="1">
    <citation type="journal article" date="2020" name="mSystems">
        <title>Genome- and Community-Level Interaction Insights into Carbon Utilization and Element Cycling Functions of Hydrothermarchaeota in Hydrothermal Sediment.</title>
        <authorList>
            <person name="Zhou Z."/>
            <person name="Liu Y."/>
            <person name="Xu W."/>
            <person name="Pan J."/>
            <person name="Luo Z.H."/>
            <person name="Li M."/>
        </authorList>
    </citation>
    <scope>NUCLEOTIDE SEQUENCE [LARGE SCALE GENOMIC DNA]</scope>
    <source>
        <strain evidence="3">SpSt-381</strain>
    </source>
</reference>
<evidence type="ECO:0000313" key="3">
    <source>
        <dbReference type="EMBL" id="HGZ44495.1"/>
    </source>
</evidence>
<gene>
    <name evidence="3" type="ORF">ENR23_13990</name>
</gene>
<accession>A0A832ML62</accession>
<evidence type="ECO:0008006" key="4">
    <source>
        <dbReference type="Google" id="ProtNLM"/>
    </source>
</evidence>
<proteinExistence type="predicted"/>
<sequence length="168" mass="18283">MKRTLLAALALALLAAPALGQWTGTPAKTGDRALDSALETIAKEARTDPDGWVKTVSLRHAIPEADLRVARDTHRLEPADVFMASALAHLTGRPVLTVAETYRRNEGKGWGVVAREMGIRPGSPQFHELKKGARGSADRLKAAAKERHRMAKQAEKQKGKPEGKEKPR</sequence>
<protein>
    <recommendedName>
        <fullName evidence="4">Transglycosylase SLT domain-containing protein</fullName>
    </recommendedName>
</protein>
<evidence type="ECO:0000256" key="1">
    <source>
        <dbReference type="SAM" id="MobiDB-lite"/>
    </source>
</evidence>